<dbReference type="PROSITE" id="PS00346">
    <property type="entry name" value="ETS_DOMAIN_2"/>
    <property type="match status" value="1"/>
</dbReference>
<sequence>MTITNQTRKGQLVCSHVKPGSIKVVPVVCSPPHPFPVCRSALTVSDFLCHSKPQAVVPPQHTAGNPESVGSTSGPSQNKHRGRKGAVMADGPLNALNLRSSKPNTPTSIRLIFRPRNTLTWGLVLCIFSQKHLRAPSPNNCKCLQALPDSPGWENHPSAQNNCRLLWDYVYQLLSDSRYENFIRWEDKESKIFRIVDPNGLARLWGNHKNRTNMTYEKMSRALRHYYKLNIIRKEPGQRLLFRFMKTPDEIMSGRTDRLEHLESQELDEQAYQEDEC</sequence>
<dbReference type="GO" id="GO:0005634">
    <property type="term" value="C:nucleus"/>
    <property type="evidence" value="ECO:0007669"/>
    <property type="project" value="UniProtKB-SubCell"/>
</dbReference>
<evidence type="ECO:0000313" key="8">
    <source>
        <dbReference type="Proteomes" id="UP001488838"/>
    </source>
</evidence>
<reference evidence="7 8" key="1">
    <citation type="journal article" date="2023" name="bioRxiv">
        <title>Conserved and derived expression patterns and positive selection on dental genes reveal complex evolutionary context of ever-growing rodent molars.</title>
        <authorList>
            <person name="Calamari Z.T."/>
            <person name="Song A."/>
            <person name="Cohen E."/>
            <person name="Akter M."/>
            <person name="Roy R.D."/>
            <person name="Hallikas O."/>
            <person name="Christensen M.M."/>
            <person name="Li P."/>
            <person name="Marangoni P."/>
            <person name="Jernvall J."/>
            <person name="Klein O.D."/>
        </authorList>
    </citation>
    <scope>NUCLEOTIDE SEQUENCE [LARGE SCALE GENOMIC DNA]</scope>
    <source>
        <strain evidence="7">V071</strain>
    </source>
</reference>
<protein>
    <recommendedName>
        <fullName evidence="6">ETS domain-containing protein</fullName>
    </recommendedName>
</protein>
<dbReference type="Pfam" id="PF00178">
    <property type="entry name" value="Ets"/>
    <property type="match status" value="1"/>
</dbReference>
<dbReference type="GO" id="GO:0043565">
    <property type="term" value="F:sequence-specific DNA binding"/>
    <property type="evidence" value="ECO:0007669"/>
    <property type="project" value="InterPro"/>
</dbReference>
<feature type="domain" description="ETS" evidence="6">
    <location>
        <begin position="164"/>
        <end position="245"/>
    </location>
</feature>
<evidence type="ECO:0000256" key="2">
    <source>
        <dbReference type="ARBA" id="ARBA00005562"/>
    </source>
</evidence>
<dbReference type="SUPFAM" id="SSF46785">
    <property type="entry name" value="Winged helix' DNA-binding domain"/>
    <property type="match status" value="1"/>
</dbReference>
<dbReference type="FunFam" id="1.10.10.10:FF:000176">
    <property type="entry name" value="transcription factor ETV6 isoform X2"/>
    <property type="match status" value="1"/>
</dbReference>
<evidence type="ECO:0000259" key="6">
    <source>
        <dbReference type="PROSITE" id="PS50061"/>
    </source>
</evidence>
<evidence type="ECO:0000256" key="3">
    <source>
        <dbReference type="ARBA" id="ARBA00023125"/>
    </source>
</evidence>
<dbReference type="Proteomes" id="UP001488838">
    <property type="component" value="Unassembled WGS sequence"/>
</dbReference>
<evidence type="ECO:0000256" key="5">
    <source>
        <dbReference type="SAM" id="MobiDB-lite"/>
    </source>
</evidence>
<dbReference type="SMART" id="SM00413">
    <property type="entry name" value="ETS"/>
    <property type="match status" value="1"/>
</dbReference>
<dbReference type="PANTHER" id="PTHR11849">
    <property type="entry name" value="ETS"/>
    <property type="match status" value="1"/>
</dbReference>
<keyword evidence="8" id="KW-1185">Reference proteome</keyword>
<gene>
    <name evidence="7" type="ORF">U0070_004876</name>
</gene>
<dbReference type="GO" id="GO:0000981">
    <property type="term" value="F:DNA-binding transcription factor activity, RNA polymerase II-specific"/>
    <property type="evidence" value="ECO:0007669"/>
    <property type="project" value="TreeGrafter"/>
</dbReference>
<dbReference type="EMBL" id="JBBHLL010000005">
    <property type="protein sequence ID" value="KAK7833895.1"/>
    <property type="molecule type" value="Genomic_DNA"/>
</dbReference>
<comment type="caution">
    <text evidence="7">The sequence shown here is derived from an EMBL/GenBank/DDBJ whole genome shotgun (WGS) entry which is preliminary data.</text>
</comment>
<dbReference type="PANTHER" id="PTHR11849:SF19">
    <property type="entry name" value="TRANSCRIPTION FACTOR ETV6"/>
    <property type="match status" value="1"/>
</dbReference>
<dbReference type="GO" id="GO:0030154">
    <property type="term" value="P:cell differentiation"/>
    <property type="evidence" value="ECO:0007669"/>
    <property type="project" value="TreeGrafter"/>
</dbReference>
<organism evidence="7 8">
    <name type="scientific">Myodes glareolus</name>
    <name type="common">Bank vole</name>
    <name type="synonym">Clethrionomys glareolus</name>
    <dbReference type="NCBI Taxonomy" id="447135"/>
    <lineage>
        <taxon>Eukaryota</taxon>
        <taxon>Metazoa</taxon>
        <taxon>Chordata</taxon>
        <taxon>Craniata</taxon>
        <taxon>Vertebrata</taxon>
        <taxon>Euteleostomi</taxon>
        <taxon>Mammalia</taxon>
        <taxon>Eutheria</taxon>
        <taxon>Euarchontoglires</taxon>
        <taxon>Glires</taxon>
        <taxon>Rodentia</taxon>
        <taxon>Myomorpha</taxon>
        <taxon>Muroidea</taxon>
        <taxon>Cricetidae</taxon>
        <taxon>Arvicolinae</taxon>
        <taxon>Myodes</taxon>
    </lineage>
</organism>
<dbReference type="InterPro" id="IPR036390">
    <property type="entry name" value="WH_DNA-bd_sf"/>
</dbReference>
<name>A0AAW0K5C6_MYOGA</name>
<evidence type="ECO:0000256" key="1">
    <source>
        <dbReference type="ARBA" id="ARBA00004123"/>
    </source>
</evidence>
<evidence type="ECO:0000256" key="4">
    <source>
        <dbReference type="RuleBase" id="RU004019"/>
    </source>
</evidence>
<dbReference type="InterPro" id="IPR000418">
    <property type="entry name" value="Ets_dom"/>
</dbReference>
<proteinExistence type="inferred from homology"/>
<keyword evidence="3 4" id="KW-0238">DNA-binding</keyword>
<feature type="compositionally biased region" description="Polar residues" evidence="5">
    <location>
        <begin position="62"/>
        <end position="77"/>
    </location>
</feature>
<feature type="region of interest" description="Disordered" evidence="5">
    <location>
        <begin position="56"/>
        <end position="87"/>
    </location>
</feature>
<accession>A0AAW0K5C6</accession>
<dbReference type="Gene3D" id="1.10.10.10">
    <property type="entry name" value="Winged helix-like DNA-binding domain superfamily/Winged helix DNA-binding domain"/>
    <property type="match status" value="1"/>
</dbReference>
<keyword evidence="4" id="KW-0539">Nucleus</keyword>
<evidence type="ECO:0000313" key="7">
    <source>
        <dbReference type="EMBL" id="KAK7833895.1"/>
    </source>
</evidence>
<comment type="similarity">
    <text evidence="2 4">Belongs to the ETS family.</text>
</comment>
<comment type="subcellular location">
    <subcellularLocation>
        <location evidence="1 4">Nucleus</location>
    </subcellularLocation>
</comment>
<dbReference type="AlphaFoldDB" id="A0AAW0K5C6"/>
<dbReference type="PRINTS" id="PR00454">
    <property type="entry name" value="ETSDOMAIN"/>
</dbReference>
<dbReference type="InterPro" id="IPR046328">
    <property type="entry name" value="ETS_fam"/>
</dbReference>
<dbReference type="PROSITE" id="PS50061">
    <property type="entry name" value="ETS_DOMAIN_3"/>
    <property type="match status" value="1"/>
</dbReference>
<dbReference type="InterPro" id="IPR036388">
    <property type="entry name" value="WH-like_DNA-bd_sf"/>
</dbReference>